<dbReference type="InterPro" id="IPR044691">
    <property type="entry name" value="DCC1_Trx"/>
</dbReference>
<keyword evidence="1" id="KW-0812">Transmembrane</keyword>
<keyword evidence="1" id="KW-0472">Membrane</keyword>
<dbReference type="PANTHER" id="PTHR34290">
    <property type="entry name" value="SI:CH73-390P7.2"/>
    <property type="match status" value="1"/>
</dbReference>
<keyword evidence="3" id="KW-1185">Reference proteome</keyword>
<dbReference type="PANTHER" id="PTHR34290:SF2">
    <property type="entry name" value="OS04G0668800 PROTEIN"/>
    <property type="match status" value="1"/>
</dbReference>
<feature type="transmembrane region" description="Helical" evidence="1">
    <location>
        <begin position="84"/>
        <end position="105"/>
    </location>
</feature>
<dbReference type="Proteomes" id="UP000236742">
    <property type="component" value="Unassembled WGS sequence"/>
</dbReference>
<proteinExistence type="predicted"/>
<dbReference type="OrthoDB" id="9801773at2"/>
<dbReference type="AlphaFoldDB" id="A0A1H5Z3H1"/>
<accession>A0A1H5Z3H1</accession>
<dbReference type="RefSeq" id="WP_104009270.1">
    <property type="nucleotide sequence ID" value="NZ_FNVD01000026.1"/>
</dbReference>
<evidence type="ECO:0000256" key="1">
    <source>
        <dbReference type="SAM" id="Phobius"/>
    </source>
</evidence>
<organism evidence="2 3">
    <name type="scientific">Jhaorihella thermophila</name>
    <dbReference type="NCBI Taxonomy" id="488547"/>
    <lineage>
        <taxon>Bacteria</taxon>
        <taxon>Pseudomonadati</taxon>
        <taxon>Pseudomonadota</taxon>
        <taxon>Alphaproteobacteria</taxon>
        <taxon>Rhodobacterales</taxon>
        <taxon>Paracoccaceae</taxon>
        <taxon>Jhaorihella</taxon>
    </lineage>
</organism>
<dbReference type="GO" id="GO:0015035">
    <property type="term" value="F:protein-disulfide reductase activity"/>
    <property type="evidence" value="ECO:0007669"/>
    <property type="project" value="InterPro"/>
</dbReference>
<sequence length="124" mass="13996">MWRTTVFYDGSCPLCTAEIDHYRRRDRRGALEFVDVSKPTERLPEGVDRAALMARFHALAPDGRLRSGARAFVTVWAQLPGWRFLAHVAGLPGVLALLEGLYRLFLPVRPLLARVVRLSRGRVA</sequence>
<dbReference type="InterPro" id="IPR007263">
    <property type="entry name" value="DCC1-like"/>
</dbReference>
<evidence type="ECO:0000313" key="2">
    <source>
        <dbReference type="EMBL" id="SEG29906.1"/>
    </source>
</evidence>
<dbReference type="EMBL" id="FNVD01000026">
    <property type="protein sequence ID" value="SEG29906.1"/>
    <property type="molecule type" value="Genomic_DNA"/>
</dbReference>
<protein>
    <submittedName>
        <fullName evidence="2">Predicted thiol-disulfide oxidoreductase YuxK, DCC family</fullName>
    </submittedName>
</protein>
<reference evidence="2 3" key="1">
    <citation type="submission" date="2016-10" db="EMBL/GenBank/DDBJ databases">
        <authorList>
            <person name="de Groot N.N."/>
        </authorList>
    </citation>
    <scope>NUCLEOTIDE SEQUENCE [LARGE SCALE GENOMIC DNA]</scope>
    <source>
        <strain evidence="2 3">DSM 23413</strain>
    </source>
</reference>
<keyword evidence="1" id="KW-1133">Transmembrane helix</keyword>
<name>A0A1H5Z3H1_9RHOB</name>
<evidence type="ECO:0000313" key="3">
    <source>
        <dbReference type="Proteomes" id="UP000236742"/>
    </source>
</evidence>
<gene>
    <name evidence="2" type="ORF">SAMN05421751_12621</name>
</gene>
<dbReference type="Pfam" id="PF04134">
    <property type="entry name" value="DCC1-like"/>
    <property type="match status" value="1"/>
</dbReference>